<proteinExistence type="predicted"/>
<organism evidence="1 2">
    <name type="scientific">Trichinella murrelli</name>
    <dbReference type="NCBI Taxonomy" id="144512"/>
    <lineage>
        <taxon>Eukaryota</taxon>
        <taxon>Metazoa</taxon>
        <taxon>Ecdysozoa</taxon>
        <taxon>Nematoda</taxon>
        <taxon>Enoplea</taxon>
        <taxon>Dorylaimia</taxon>
        <taxon>Trichinellida</taxon>
        <taxon>Trichinellidae</taxon>
        <taxon>Trichinella</taxon>
    </lineage>
</organism>
<reference evidence="1 2" key="1">
    <citation type="submission" date="2015-01" db="EMBL/GenBank/DDBJ databases">
        <title>Evolution of Trichinella species and genotypes.</title>
        <authorList>
            <person name="Korhonen P.K."/>
            <person name="Edoardo P."/>
            <person name="Giuseppe L.R."/>
            <person name="Gasser R.B."/>
        </authorList>
    </citation>
    <scope>NUCLEOTIDE SEQUENCE [LARGE SCALE GENOMIC DNA]</scope>
    <source>
        <strain evidence="1">ISS417</strain>
    </source>
</reference>
<dbReference type="AlphaFoldDB" id="A0A0V0TCS9"/>
<evidence type="ECO:0000313" key="1">
    <source>
        <dbReference type="EMBL" id="KRX36834.1"/>
    </source>
</evidence>
<keyword evidence="2" id="KW-1185">Reference proteome</keyword>
<accession>A0A0V0TCS9</accession>
<name>A0A0V0TCS9_9BILA</name>
<gene>
    <name evidence="1" type="ORF">T05_14918</name>
</gene>
<sequence length="93" mass="10965">MATSTTSGIRTIRRFHCQLKSLFCVGGGVFCLNQQQFVHKRVHRNVPLFVFYWRLMWWFVHSYKVNIPSVETRNLISSSHMKHSLTLFTAFSN</sequence>
<evidence type="ECO:0000313" key="2">
    <source>
        <dbReference type="Proteomes" id="UP000055048"/>
    </source>
</evidence>
<dbReference type="EMBL" id="JYDJ01000341">
    <property type="protein sequence ID" value="KRX36834.1"/>
    <property type="molecule type" value="Genomic_DNA"/>
</dbReference>
<dbReference type="Proteomes" id="UP000055048">
    <property type="component" value="Unassembled WGS sequence"/>
</dbReference>
<protein>
    <submittedName>
        <fullName evidence="1">Uncharacterized protein</fullName>
    </submittedName>
</protein>
<comment type="caution">
    <text evidence="1">The sequence shown here is derived from an EMBL/GenBank/DDBJ whole genome shotgun (WGS) entry which is preliminary data.</text>
</comment>